<keyword evidence="6" id="KW-0732">Signal</keyword>
<gene>
    <name evidence="7" type="ORF">JAAARDRAFT_203827</name>
</gene>
<evidence type="ECO:0000313" key="8">
    <source>
        <dbReference type="Proteomes" id="UP000027265"/>
    </source>
</evidence>
<comment type="similarity">
    <text evidence="2 6">Belongs to the fungal hydrophobin family.</text>
</comment>
<evidence type="ECO:0000256" key="4">
    <source>
        <dbReference type="ARBA" id="ARBA00022525"/>
    </source>
</evidence>
<dbReference type="InParanoid" id="A0A067Q712"/>
<sequence length="107" mass="10767">MSAKISTIAILFIFATITPALAQCDTGSLNCCNSVQDYNSPTVGNLLGPLQIILQGLEGQAGVDCTPVTVMGGEVGSNCDSHSLCCTGGVKQSGNLVAVGCTPFSIG</sequence>
<dbReference type="AlphaFoldDB" id="A0A067Q712"/>
<dbReference type="GO" id="GO:0005199">
    <property type="term" value="F:structural constituent of cell wall"/>
    <property type="evidence" value="ECO:0007669"/>
    <property type="project" value="InterPro"/>
</dbReference>
<name>A0A067Q712_9AGAM</name>
<dbReference type="Proteomes" id="UP000027265">
    <property type="component" value="Unassembled WGS sequence"/>
</dbReference>
<proteinExistence type="inferred from homology"/>
<dbReference type="GO" id="GO:0009277">
    <property type="term" value="C:fungal-type cell wall"/>
    <property type="evidence" value="ECO:0007669"/>
    <property type="project" value="InterPro"/>
</dbReference>
<keyword evidence="8" id="KW-1185">Reference proteome</keyword>
<feature type="chain" id="PRO_5013986116" description="Hydrophobin" evidence="6">
    <location>
        <begin position="23"/>
        <end position="107"/>
    </location>
</feature>
<reference evidence="8" key="1">
    <citation type="journal article" date="2014" name="Proc. Natl. Acad. Sci. U.S.A.">
        <title>Extensive sampling of basidiomycete genomes demonstrates inadequacy of the white-rot/brown-rot paradigm for wood decay fungi.</title>
        <authorList>
            <person name="Riley R."/>
            <person name="Salamov A.A."/>
            <person name="Brown D.W."/>
            <person name="Nagy L.G."/>
            <person name="Floudas D."/>
            <person name="Held B.W."/>
            <person name="Levasseur A."/>
            <person name="Lombard V."/>
            <person name="Morin E."/>
            <person name="Otillar R."/>
            <person name="Lindquist E.A."/>
            <person name="Sun H."/>
            <person name="LaButti K.M."/>
            <person name="Schmutz J."/>
            <person name="Jabbour D."/>
            <person name="Luo H."/>
            <person name="Baker S.E."/>
            <person name="Pisabarro A.G."/>
            <person name="Walton J.D."/>
            <person name="Blanchette R.A."/>
            <person name="Henrissat B."/>
            <person name="Martin F."/>
            <person name="Cullen D."/>
            <person name="Hibbett D.S."/>
            <person name="Grigoriev I.V."/>
        </authorList>
    </citation>
    <scope>NUCLEOTIDE SEQUENCE [LARGE SCALE GENOMIC DNA]</scope>
    <source>
        <strain evidence="8">MUCL 33604</strain>
    </source>
</reference>
<keyword evidence="4 6" id="KW-0964">Secreted</keyword>
<dbReference type="CDD" id="cd23507">
    <property type="entry name" value="hydrophobin_I"/>
    <property type="match status" value="1"/>
</dbReference>
<keyword evidence="3 6" id="KW-0134">Cell wall</keyword>
<dbReference type="EMBL" id="KL197711">
    <property type="protein sequence ID" value="KDQ62779.1"/>
    <property type="molecule type" value="Genomic_DNA"/>
</dbReference>
<accession>A0A067Q712</accession>
<dbReference type="Pfam" id="PF01185">
    <property type="entry name" value="Hydrophobin"/>
    <property type="match status" value="1"/>
</dbReference>
<organism evidence="7 8">
    <name type="scientific">Jaapia argillacea MUCL 33604</name>
    <dbReference type="NCBI Taxonomy" id="933084"/>
    <lineage>
        <taxon>Eukaryota</taxon>
        <taxon>Fungi</taxon>
        <taxon>Dikarya</taxon>
        <taxon>Basidiomycota</taxon>
        <taxon>Agaricomycotina</taxon>
        <taxon>Agaricomycetes</taxon>
        <taxon>Agaricomycetidae</taxon>
        <taxon>Jaapiales</taxon>
        <taxon>Jaapiaceae</taxon>
        <taxon>Jaapia</taxon>
    </lineage>
</organism>
<evidence type="ECO:0000256" key="1">
    <source>
        <dbReference type="ARBA" id="ARBA00004191"/>
    </source>
</evidence>
<dbReference type="HOGENOM" id="CLU_105134_2_0_1"/>
<dbReference type="STRING" id="933084.A0A067Q712"/>
<dbReference type="SMART" id="SM00075">
    <property type="entry name" value="HYDRO"/>
    <property type="match status" value="1"/>
</dbReference>
<comment type="subcellular location">
    <subcellularLocation>
        <location evidence="1 6">Secreted</location>
        <location evidence="1 6">Cell wall</location>
    </subcellularLocation>
</comment>
<evidence type="ECO:0000256" key="5">
    <source>
        <dbReference type="ARBA" id="ARBA00023157"/>
    </source>
</evidence>
<evidence type="ECO:0000313" key="7">
    <source>
        <dbReference type="EMBL" id="KDQ62779.1"/>
    </source>
</evidence>
<dbReference type="OrthoDB" id="4225815at2759"/>
<feature type="signal peptide" evidence="6">
    <location>
        <begin position="1"/>
        <end position="22"/>
    </location>
</feature>
<evidence type="ECO:0000256" key="2">
    <source>
        <dbReference type="ARBA" id="ARBA00010446"/>
    </source>
</evidence>
<keyword evidence="5 6" id="KW-1015">Disulfide bond</keyword>
<protein>
    <recommendedName>
        <fullName evidence="6">Hydrophobin</fullName>
    </recommendedName>
</protein>
<evidence type="ECO:0000256" key="6">
    <source>
        <dbReference type="RuleBase" id="RU365009"/>
    </source>
</evidence>
<dbReference type="InterPro" id="IPR001338">
    <property type="entry name" value="Class_I_Hydrophobin"/>
</dbReference>
<evidence type="ECO:0000256" key="3">
    <source>
        <dbReference type="ARBA" id="ARBA00022512"/>
    </source>
</evidence>